<evidence type="ECO:0000313" key="1">
    <source>
        <dbReference type="EMBL" id="SVC98456.1"/>
    </source>
</evidence>
<gene>
    <name evidence="1" type="ORF">METZ01_LOCUS351310</name>
</gene>
<proteinExistence type="predicted"/>
<reference evidence="1" key="1">
    <citation type="submission" date="2018-05" db="EMBL/GenBank/DDBJ databases">
        <authorList>
            <person name="Lanie J.A."/>
            <person name="Ng W.-L."/>
            <person name="Kazmierczak K.M."/>
            <person name="Andrzejewski T.M."/>
            <person name="Davidsen T.M."/>
            <person name="Wayne K.J."/>
            <person name="Tettelin H."/>
            <person name="Glass J.I."/>
            <person name="Rusch D."/>
            <person name="Podicherti R."/>
            <person name="Tsui H.-C.T."/>
            <person name="Winkler M.E."/>
        </authorList>
    </citation>
    <scope>NUCLEOTIDE SEQUENCE</scope>
</reference>
<accession>A0A382RLE2</accession>
<organism evidence="1">
    <name type="scientific">marine metagenome</name>
    <dbReference type="NCBI Taxonomy" id="408172"/>
    <lineage>
        <taxon>unclassified sequences</taxon>
        <taxon>metagenomes</taxon>
        <taxon>ecological metagenomes</taxon>
    </lineage>
</organism>
<protein>
    <recommendedName>
        <fullName evidence="2">Radical SAM protein</fullName>
    </recommendedName>
</protein>
<name>A0A382RLE2_9ZZZZ</name>
<dbReference type="AlphaFoldDB" id="A0A382RLE2"/>
<evidence type="ECO:0008006" key="2">
    <source>
        <dbReference type="Google" id="ProtNLM"/>
    </source>
</evidence>
<sequence length="95" mass="10778">WHVTAFHPDYKMKDRGRTPVETLLRACKKGKQAGLKFVYSGNMPGQVENSENTYCPECCEPLVIRIGFRVKNNYLQNGCCPKCQQPIAGRWSEGV</sequence>
<dbReference type="EMBL" id="UINC01122566">
    <property type="protein sequence ID" value="SVC98456.1"/>
    <property type="molecule type" value="Genomic_DNA"/>
</dbReference>
<feature type="non-terminal residue" evidence="1">
    <location>
        <position position="1"/>
    </location>
</feature>